<dbReference type="KEGG" id="tmn:UCRPA7_3064"/>
<dbReference type="OrthoDB" id="407275at2759"/>
<dbReference type="InterPro" id="IPR050416">
    <property type="entry name" value="FAD-linked_Oxidoreductase"/>
</dbReference>
<evidence type="ECO:0000313" key="6">
    <source>
        <dbReference type="EMBL" id="EOO01513.1"/>
    </source>
</evidence>
<dbReference type="InterPro" id="IPR016169">
    <property type="entry name" value="FAD-bd_PCMH_sub2"/>
</dbReference>
<evidence type="ECO:0000256" key="3">
    <source>
        <dbReference type="ARBA" id="ARBA00022827"/>
    </source>
</evidence>
<dbReference type="PANTHER" id="PTHR42973:SF7">
    <property type="entry name" value="FAD-BINDING PCMH-TYPE DOMAIN-CONTAINING PROTEIN"/>
    <property type="match status" value="1"/>
</dbReference>
<dbReference type="GO" id="GO:0016491">
    <property type="term" value="F:oxidoreductase activity"/>
    <property type="evidence" value="ECO:0007669"/>
    <property type="project" value="UniProtKB-KW"/>
</dbReference>
<accession>R8BQ54</accession>
<dbReference type="EMBL" id="KB932993">
    <property type="protein sequence ID" value="EOO01513.1"/>
    <property type="molecule type" value="Genomic_DNA"/>
</dbReference>
<evidence type="ECO:0000256" key="1">
    <source>
        <dbReference type="ARBA" id="ARBA00005466"/>
    </source>
</evidence>
<dbReference type="InterPro" id="IPR016166">
    <property type="entry name" value="FAD-bd_PCMH"/>
</dbReference>
<dbReference type="Gene3D" id="3.30.43.10">
    <property type="entry name" value="Uridine Diphospho-n-acetylenolpyruvylglucosamine Reductase, domain 2"/>
    <property type="match status" value="1"/>
</dbReference>
<dbReference type="AlphaFoldDB" id="R8BQ54"/>
<dbReference type="Gene3D" id="3.30.465.10">
    <property type="match status" value="1"/>
</dbReference>
<gene>
    <name evidence="6" type="ORF">UCRPA7_3064</name>
</gene>
<dbReference type="InterPro" id="IPR006094">
    <property type="entry name" value="Oxid_FAD_bind_N"/>
</dbReference>
<proteinExistence type="inferred from homology"/>
<protein>
    <submittedName>
        <fullName evidence="6">Putative d-lactate dehydrogenase protein</fullName>
    </submittedName>
</protein>
<sequence length="455" mass="49264">MTSPSWLPSLESLAASNSIRLVRPSDADFDEINLCYIRRPTCQAAAIVRPKNAEDVSTLIKYCTSHSAPFVIRSGGHDSSGRSQVAGALAIDMREMNKTTISADGKTAKVEGGALLSQVSDALGEENLVTPVGIISSVGYIGWATGAGYGPFAKSLGMGVDQILAARLVNWEGDIIDADEELLKGLRGAGPTFGAIVELTIKVYPLDTVLSGFVMYDTSNFETTINQWFDAFNKLSEGAGIPPTLSIQLAVIEVPGLGRVVASMVVWTSPDQDEGRRWVDKIVSMGNCVMQNVAPNKVGDYLRGNDSAIKIGSWGRNNTVSVRAFTPKVSQIIRKHTETLPGGVGFASHFLSGPSLEPNEQSVFGTRVEHIVLEILSATQYETKMEECIAWGKAFRKDLLESAPEDVVGAGFPALLTAEESDLRKIYGHKYEVLIALKRKYDPHNIFKNTIPRIE</sequence>
<dbReference type="Gene3D" id="3.40.462.20">
    <property type="match status" value="1"/>
</dbReference>
<feature type="domain" description="FAD-binding PCMH-type" evidence="5">
    <location>
        <begin position="40"/>
        <end position="206"/>
    </location>
</feature>
<evidence type="ECO:0000256" key="2">
    <source>
        <dbReference type="ARBA" id="ARBA00022630"/>
    </source>
</evidence>
<keyword evidence="7" id="KW-1185">Reference proteome</keyword>
<organism evidence="6 7">
    <name type="scientific">Phaeoacremonium minimum (strain UCR-PA7)</name>
    <name type="common">Esca disease fungus</name>
    <name type="synonym">Togninia minima</name>
    <dbReference type="NCBI Taxonomy" id="1286976"/>
    <lineage>
        <taxon>Eukaryota</taxon>
        <taxon>Fungi</taxon>
        <taxon>Dikarya</taxon>
        <taxon>Ascomycota</taxon>
        <taxon>Pezizomycotina</taxon>
        <taxon>Sordariomycetes</taxon>
        <taxon>Sordariomycetidae</taxon>
        <taxon>Togniniales</taxon>
        <taxon>Togniniaceae</taxon>
        <taxon>Phaeoacremonium</taxon>
    </lineage>
</organism>
<dbReference type="InterPro" id="IPR016167">
    <property type="entry name" value="FAD-bd_PCMH_sub1"/>
</dbReference>
<keyword evidence="4" id="KW-0560">Oxidoreductase</keyword>
<evidence type="ECO:0000256" key="4">
    <source>
        <dbReference type="ARBA" id="ARBA00023002"/>
    </source>
</evidence>
<dbReference type="PANTHER" id="PTHR42973">
    <property type="entry name" value="BINDING OXIDOREDUCTASE, PUTATIVE (AFU_ORTHOLOGUE AFUA_1G17690)-RELATED"/>
    <property type="match status" value="1"/>
</dbReference>
<dbReference type="PROSITE" id="PS51387">
    <property type="entry name" value="FAD_PCMH"/>
    <property type="match status" value="1"/>
</dbReference>
<dbReference type="GeneID" id="19323377"/>
<dbReference type="Proteomes" id="UP000014074">
    <property type="component" value="Unassembled WGS sequence"/>
</dbReference>
<dbReference type="RefSeq" id="XP_007913829.1">
    <property type="nucleotide sequence ID" value="XM_007915638.1"/>
</dbReference>
<keyword evidence="2" id="KW-0285">Flavoprotein</keyword>
<evidence type="ECO:0000259" key="5">
    <source>
        <dbReference type="PROSITE" id="PS51387"/>
    </source>
</evidence>
<dbReference type="GO" id="GO:0071949">
    <property type="term" value="F:FAD binding"/>
    <property type="evidence" value="ECO:0007669"/>
    <property type="project" value="InterPro"/>
</dbReference>
<dbReference type="HOGENOM" id="CLU_018354_10_0_1"/>
<dbReference type="SUPFAM" id="SSF56176">
    <property type="entry name" value="FAD-binding/transporter-associated domain-like"/>
    <property type="match status" value="1"/>
</dbReference>
<keyword evidence="3" id="KW-0274">FAD</keyword>
<reference evidence="7" key="1">
    <citation type="journal article" date="2013" name="Genome Announc.">
        <title>Draft genome sequence of the ascomycete Phaeoacremonium aleophilum strain UCR-PA7, a causal agent of the esca disease complex in grapevines.</title>
        <authorList>
            <person name="Blanco-Ulate B."/>
            <person name="Rolshausen P."/>
            <person name="Cantu D."/>
        </authorList>
    </citation>
    <scope>NUCLEOTIDE SEQUENCE [LARGE SCALE GENOMIC DNA]</scope>
    <source>
        <strain evidence="7">UCR-PA7</strain>
    </source>
</reference>
<dbReference type="Pfam" id="PF01565">
    <property type="entry name" value="FAD_binding_4"/>
    <property type="match status" value="1"/>
</dbReference>
<name>R8BQ54_PHAM7</name>
<comment type="similarity">
    <text evidence="1">Belongs to the oxygen-dependent FAD-linked oxidoreductase family.</text>
</comment>
<dbReference type="eggNOG" id="ENOG502SJVQ">
    <property type="taxonomic scope" value="Eukaryota"/>
</dbReference>
<dbReference type="InterPro" id="IPR036318">
    <property type="entry name" value="FAD-bd_PCMH-like_sf"/>
</dbReference>
<evidence type="ECO:0000313" key="7">
    <source>
        <dbReference type="Proteomes" id="UP000014074"/>
    </source>
</evidence>